<evidence type="ECO:0000256" key="6">
    <source>
        <dbReference type="ARBA" id="ARBA00023303"/>
    </source>
</evidence>
<keyword evidence="6" id="KW-0406">Ion transport</keyword>
<evidence type="ECO:0000256" key="8">
    <source>
        <dbReference type="ARBA" id="ARBA00035585"/>
    </source>
</evidence>
<evidence type="ECO:0000256" key="2">
    <source>
        <dbReference type="ARBA" id="ARBA00022475"/>
    </source>
</evidence>
<evidence type="ECO:0000313" key="12">
    <source>
        <dbReference type="Proteomes" id="UP000734511"/>
    </source>
</evidence>
<evidence type="ECO:0000256" key="7">
    <source>
        <dbReference type="ARBA" id="ARBA00035120"/>
    </source>
</evidence>
<keyword evidence="5 10" id="KW-0472">Membrane</keyword>
<dbReference type="Proteomes" id="UP000734511">
    <property type="component" value="Unassembled WGS sequence"/>
</dbReference>
<keyword evidence="6" id="KW-0407">Ion channel</keyword>
<dbReference type="EMBL" id="JAATEJ010000004">
    <property type="protein sequence ID" value="NJP43262.1"/>
    <property type="molecule type" value="Genomic_DNA"/>
</dbReference>
<protein>
    <recommendedName>
        <fullName evidence="10">Fluoride-specific ion channel</fullName>
    </recommendedName>
</protein>
<proteinExistence type="inferred from homology"/>
<evidence type="ECO:0000256" key="3">
    <source>
        <dbReference type="ARBA" id="ARBA00022692"/>
    </source>
</evidence>
<dbReference type="Pfam" id="PF02537">
    <property type="entry name" value="CRCB"/>
    <property type="match status" value="1"/>
</dbReference>
<feature type="transmembrane region" description="Helical" evidence="10">
    <location>
        <begin position="47"/>
        <end position="72"/>
    </location>
</feature>
<organism evidence="11 12">
    <name type="scientific">Actinacidiphila epipremni</name>
    <dbReference type="NCBI Taxonomy" id="2053013"/>
    <lineage>
        <taxon>Bacteria</taxon>
        <taxon>Bacillati</taxon>
        <taxon>Actinomycetota</taxon>
        <taxon>Actinomycetes</taxon>
        <taxon>Kitasatosporales</taxon>
        <taxon>Streptomycetaceae</taxon>
        <taxon>Actinacidiphila</taxon>
    </lineage>
</organism>
<keyword evidence="4 10" id="KW-1133">Transmembrane helix</keyword>
<gene>
    <name evidence="11" type="ORF">HCN08_07580</name>
</gene>
<keyword evidence="2" id="KW-1003">Cell membrane</keyword>
<reference evidence="11 12" key="1">
    <citation type="submission" date="2020-03" db="EMBL/GenBank/DDBJ databases">
        <title>WGS of actinomycetes isolated from Thailand.</title>
        <authorList>
            <person name="Thawai C."/>
        </authorList>
    </citation>
    <scope>NUCLEOTIDE SEQUENCE [LARGE SCALE GENOMIC DNA]</scope>
    <source>
        <strain evidence="11 12">PRB2-1</strain>
    </source>
</reference>
<comment type="similarity">
    <text evidence="7 10">Belongs to the fluoride channel Fluc/FEX (TC 1.A.43) family.</text>
</comment>
<evidence type="ECO:0000256" key="1">
    <source>
        <dbReference type="ARBA" id="ARBA00004651"/>
    </source>
</evidence>
<dbReference type="InterPro" id="IPR003691">
    <property type="entry name" value="FluC"/>
</dbReference>
<evidence type="ECO:0000313" key="11">
    <source>
        <dbReference type="EMBL" id="NJP43262.1"/>
    </source>
</evidence>
<keyword evidence="6" id="KW-0813">Transport</keyword>
<keyword evidence="3 10" id="KW-0812">Transmembrane</keyword>
<evidence type="ECO:0000256" key="10">
    <source>
        <dbReference type="RuleBase" id="RU004340"/>
    </source>
</evidence>
<name>A0ABX0ZJH6_9ACTN</name>
<evidence type="ECO:0000256" key="5">
    <source>
        <dbReference type="ARBA" id="ARBA00023136"/>
    </source>
</evidence>
<evidence type="ECO:0000256" key="9">
    <source>
        <dbReference type="ARBA" id="ARBA00049940"/>
    </source>
</evidence>
<comment type="catalytic activity">
    <reaction evidence="8">
        <text>fluoride(in) = fluoride(out)</text>
        <dbReference type="Rhea" id="RHEA:76159"/>
        <dbReference type="ChEBI" id="CHEBI:17051"/>
    </reaction>
    <physiologicalReaction direction="left-to-right" evidence="8">
        <dbReference type="Rhea" id="RHEA:76160"/>
    </physiologicalReaction>
</comment>
<sequence length="83" mass="9041">MITERFTAHPLTRPFLGTGVLGGYTTFSTSTIDTQRLLDHGRPRTGLLYAAATLLAAFAAIWATATLTRLAVLPRARAEREQP</sequence>
<comment type="subcellular location">
    <subcellularLocation>
        <location evidence="1">Cell membrane</location>
        <topology evidence="1">Multi-pass membrane protein</topology>
    </subcellularLocation>
</comment>
<accession>A0ABX0ZJH6</accession>
<comment type="caution">
    <text evidence="11">The sequence shown here is derived from an EMBL/GenBank/DDBJ whole genome shotgun (WGS) entry which is preliminary data.</text>
</comment>
<comment type="caution">
    <text evidence="10">Lacks conserved residue(s) required for the propagation of feature annotation.</text>
</comment>
<dbReference type="RefSeq" id="WP_167982317.1">
    <property type="nucleotide sequence ID" value="NZ_JAATEJ010000004.1"/>
</dbReference>
<evidence type="ECO:0000256" key="4">
    <source>
        <dbReference type="ARBA" id="ARBA00022989"/>
    </source>
</evidence>
<comment type="function">
    <text evidence="9">Fluoride-specific ion channel. Important for reducing fluoride concentration in the cell, thus reducing its toxicity.</text>
</comment>
<keyword evidence="12" id="KW-1185">Reference proteome</keyword>